<organism evidence="1 2">
    <name type="scientific">Streptomyces tendae</name>
    <dbReference type="NCBI Taxonomy" id="1932"/>
    <lineage>
        <taxon>Bacteria</taxon>
        <taxon>Bacillati</taxon>
        <taxon>Actinomycetota</taxon>
        <taxon>Actinomycetes</taxon>
        <taxon>Kitasatosporales</taxon>
        <taxon>Streptomycetaceae</taxon>
        <taxon>Streptomyces</taxon>
    </lineage>
</organism>
<keyword evidence="2" id="KW-1185">Reference proteome</keyword>
<reference evidence="1 2" key="1">
    <citation type="submission" date="2019-09" db="EMBL/GenBank/DDBJ databases">
        <title>Draft genome sequence of the Ebosin-producing strain Streptomyces sp. 139.</title>
        <authorList>
            <person name="Ai L."/>
            <person name="Geng M."/>
            <person name="Ma M."/>
            <person name="Bai L."/>
        </authorList>
    </citation>
    <scope>NUCLEOTIDE SEQUENCE [LARGE SCALE GENOMIC DNA]</scope>
    <source>
        <strain evidence="1 2">139</strain>
    </source>
</reference>
<evidence type="ECO:0000313" key="1">
    <source>
        <dbReference type="EMBL" id="QER88603.1"/>
    </source>
</evidence>
<evidence type="ECO:0000313" key="2">
    <source>
        <dbReference type="Proteomes" id="UP000324308"/>
    </source>
</evidence>
<dbReference type="Proteomes" id="UP000324308">
    <property type="component" value="Chromosome"/>
</dbReference>
<gene>
    <name evidence="1" type="ORF">F3L20_24570</name>
</gene>
<proteinExistence type="predicted"/>
<name>A0ABX5ZW17_STRTE</name>
<protein>
    <submittedName>
        <fullName evidence="1">Uncharacterized protein</fullName>
    </submittedName>
</protein>
<dbReference type="RefSeq" id="WP_150156184.1">
    <property type="nucleotide sequence ID" value="NZ_CP043959.1"/>
</dbReference>
<sequence>MSKPIESVAREVADHQAREAVRAGQSVSGADWRLARVSVVYTGTVEIEGAPGIRVRRLSTYTSPAIGDVIAVLINSAGNWLALGRTATGA</sequence>
<accession>A0ABX5ZW17</accession>
<dbReference type="EMBL" id="CP043959">
    <property type="protein sequence ID" value="QER88603.1"/>
    <property type="molecule type" value="Genomic_DNA"/>
</dbReference>